<name>A0A8H5HZJ5_9AGAR</name>
<dbReference type="EMBL" id="JAACJN010000006">
    <property type="protein sequence ID" value="KAF5392373.1"/>
    <property type="molecule type" value="Genomic_DNA"/>
</dbReference>
<keyword evidence="4" id="KW-1185">Reference proteome</keyword>
<dbReference type="Proteomes" id="UP000518752">
    <property type="component" value="Unassembled WGS sequence"/>
</dbReference>
<comment type="caution">
    <text evidence="3">The sequence shown here is derived from an EMBL/GenBank/DDBJ whole genome shotgun (WGS) entry which is preliminary data.</text>
</comment>
<dbReference type="AlphaFoldDB" id="A0A8H5HZJ5"/>
<keyword evidence="2" id="KW-0732">Signal</keyword>
<sequence>MFCKRSFTPLTIGAVVAIFSEIHGSLAAPTPEPDALTLVVYGDFPAPSFAVAVPVGTASGANPVTTYLYNEVVEQTVDSNGQLLNSPAQITGVGTLVASAAGFAVTEVVQEGGHPDGNAAFECDFTGNDSGSCIINEEGGLDTFAGPASTVLITISTQLAFGSPTATGSSSGSGSNLGSSTGSPAGSSASPSKNKNSGVARFPEFDARMFGLVLAGFLTGLYTTVV</sequence>
<evidence type="ECO:0000256" key="1">
    <source>
        <dbReference type="SAM" id="MobiDB-lite"/>
    </source>
</evidence>
<feature type="chain" id="PRO_5034378140" evidence="2">
    <location>
        <begin position="28"/>
        <end position="226"/>
    </location>
</feature>
<feature type="signal peptide" evidence="2">
    <location>
        <begin position="1"/>
        <end position="27"/>
    </location>
</feature>
<protein>
    <submittedName>
        <fullName evidence="3">Uncharacterized protein</fullName>
    </submittedName>
</protein>
<dbReference type="OrthoDB" id="3066435at2759"/>
<organism evidence="3 4">
    <name type="scientific">Collybiopsis confluens</name>
    <dbReference type="NCBI Taxonomy" id="2823264"/>
    <lineage>
        <taxon>Eukaryota</taxon>
        <taxon>Fungi</taxon>
        <taxon>Dikarya</taxon>
        <taxon>Basidiomycota</taxon>
        <taxon>Agaricomycotina</taxon>
        <taxon>Agaricomycetes</taxon>
        <taxon>Agaricomycetidae</taxon>
        <taxon>Agaricales</taxon>
        <taxon>Marasmiineae</taxon>
        <taxon>Omphalotaceae</taxon>
        <taxon>Collybiopsis</taxon>
    </lineage>
</organism>
<evidence type="ECO:0000313" key="4">
    <source>
        <dbReference type="Proteomes" id="UP000518752"/>
    </source>
</evidence>
<feature type="region of interest" description="Disordered" evidence="1">
    <location>
        <begin position="164"/>
        <end position="196"/>
    </location>
</feature>
<accession>A0A8H5HZJ5</accession>
<gene>
    <name evidence="3" type="ORF">D9757_001528</name>
</gene>
<evidence type="ECO:0000313" key="3">
    <source>
        <dbReference type="EMBL" id="KAF5392373.1"/>
    </source>
</evidence>
<reference evidence="3 4" key="1">
    <citation type="journal article" date="2020" name="ISME J.">
        <title>Uncovering the hidden diversity of litter-decomposition mechanisms in mushroom-forming fungi.</title>
        <authorList>
            <person name="Floudas D."/>
            <person name="Bentzer J."/>
            <person name="Ahren D."/>
            <person name="Johansson T."/>
            <person name="Persson P."/>
            <person name="Tunlid A."/>
        </authorList>
    </citation>
    <scope>NUCLEOTIDE SEQUENCE [LARGE SCALE GENOMIC DNA]</scope>
    <source>
        <strain evidence="3 4">CBS 406.79</strain>
    </source>
</reference>
<proteinExistence type="predicted"/>
<evidence type="ECO:0000256" key="2">
    <source>
        <dbReference type="SAM" id="SignalP"/>
    </source>
</evidence>